<dbReference type="GO" id="GO:0016787">
    <property type="term" value="F:hydrolase activity"/>
    <property type="evidence" value="ECO:0007669"/>
    <property type="project" value="InterPro"/>
</dbReference>
<accession>A0A1F5EHC0</accession>
<gene>
    <name evidence="1" type="ORF">A2442_01420</name>
</gene>
<evidence type="ECO:0008006" key="3">
    <source>
        <dbReference type="Google" id="ProtNLM"/>
    </source>
</evidence>
<proteinExistence type="predicted"/>
<evidence type="ECO:0000313" key="1">
    <source>
        <dbReference type="EMBL" id="OGD66765.1"/>
    </source>
</evidence>
<dbReference type="InterPro" id="IPR029058">
    <property type="entry name" value="AB_hydrolase_fold"/>
</dbReference>
<comment type="caution">
    <text evidence="1">The sequence shown here is derived from an EMBL/GenBank/DDBJ whole genome shotgun (WGS) entry which is preliminary data.</text>
</comment>
<evidence type="ECO:0000313" key="2">
    <source>
        <dbReference type="Proteomes" id="UP000179003"/>
    </source>
</evidence>
<dbReference type="EMBL" id="MFAE01000014">
    <property type="protein sequence ID" value="OGD66765.1"/>
    <property type="molecule type" value="Genomic_DNA"/>
</dbReference>
<reference evidence="1 2" key="1">
    <citation type="journal article" date="2016" name="Nat. Commun.">
        <title>Thousands of microbial genomes shed light on interconnected biogeochemical processes in an aquifer system.</title>
        <authorList>
            <person name="Anantharaman K."/>
            <person name="Brown C.T."/>
            <person name="Hug L.A."/>
            <person name="Sharon I."/>
            <person name="Castelle C.J."/>
            <person name="Probst A.J."/>
            <person name="Thomas B.C."/>
            <person name="Singh A."/>
            <person name="Wilkins M.J."/>
            <person name="Karaoz U."/>
            <person name="Brodie E.L."/>
            <person name="Williams K.H."/>
            <person name="Hubbard S.S."/>
            <person name="Banfield J.F."/>
        </authorList>
    </citation>
    <scope>NUCLEOTIDE SEQUENCE [LARGE SCALE GENOMIC DNA]</scope>
</reference>
<dbReference type="Pfam" id="PF06821">
    <property type="entry name" value="Ser_hydrolase"/>
    <property type="match status" value="1"/>
</dbReference>
<dbReference type="Proteomes" id="UP000179003">
    <property type="component" value="Unassembled WGS sequence"/>
</dbReference>
<organism evidence="1 2">
    <name type="scientific">Candidatus Campbellbacteria bacterium RIFOXYC2_FULL_35_25</name>
    <dbReference type="NCBI Taxonomy" id="1797582"/>
    <lineage>
        <taxon>Bacteria</taxon>
        <taxon>Candidatus Campbelliibacteriota</taxon>
    </lineage>
</organism>
<dbReference type="AlphaFoldDB" id="A0A1F5EHC0"/>
<dbReference type="SUPFAM" id="SSF53474">
    <property type="entry name" value="alpha/beta-Hydrolases"/>
    <property type="match status" value="1"/>
</dbReference>
<name>A0A1F5EHC0_9BACT</name>
<dbReference type="InterPro" id="IPR010662">
    <property type="entry name" value="RBBP9/YdeN"/>
</dbReference>
<dbReference type="Gene3D" id="3.40.50.1820">
    <property type="entry name" value="alpha/beta hydrolase"/>
    <property type="match status" value="1"/>
</dbReference>
<protein>
    <recommendedName>
        <fullName evidence="3">Alpha/beta hydrolase</fullName>
    </recommendedName>
</protein>
<sequence>MQKEKLYIIPGYHESPKNLGYKQLIKSGKEKGYDVVFWEPEWKYKKMSDWVSDFSKKVGSSHQNTTVIGFSFGAFIALLASEKTKIDKIISCSLSPYFEDDINKLPDLAFKILGKRRMLEFKSTRLPKQISAKTTFLVGSNEWPLTIRRSKISYKKIIAPKKEIFIIPDVNHNISDPNYTEKVKKYF</sequence>